<dbReference type="AlphaFoldDB" id="A0A443LN87"/>
<organism evidence="2 3">
    <name type="scientific">Paenirhodobacter ferrireducens</name>
    <dbReference type="NCBI Taxonomy" id="1215032"/>
    <lineage>
        <taxon>Bacteria</taxon>
        <taxon>Pseudomonadati</taxon>
        <taxon>Pseudomonadota</taxon>
        <taxon>Alphaproteobacteria</taxon>
        <taxon>Rhodobacterales</taxon>
        <taxon>Rhodobacter group</taxon>
        <taxon>Paenirhodobacter</taxon>
    </lineage>
</organism>
<comment type="caution">
    <text evidence="2">The sequence shown here is derived from an EMBL/GenBank/DDBJ whole genome shotgun (WGS) entry which is preliminary data.</text>
</comment>
<evidence type="ECO:0000313" key="2">
    <source>
        <dbReference type="EMBL" id="RWR50615.1"/>
    </source>
</evidence>
<name>A0A443LN87_9RHOB</name>
<keyword evidence="1" id="KW-1133">Transmembrane helix</keyword>
<gene>
    <name evidence="2" type="ORF">EOW65_06585</name>
</gene>
<evidence type="ECO:0008006" key="4">
    <source>
        <dbReference type="Google" id="ProtNLM"/>
    </source>
</evidence>
<dbReference type="EMBL" id="SAVB01000006">
    <property type="protein sequence ID" value="RWR50615.1"/>
    <property type="molecule type" value="Genomic_DNA"/>
</dbReference>
<keyword evidence="3" id="KW-1185">Reference proteome</keyword>
<proteinExistence type="predicted"/>
<sequence>MTDVNFTTHHADRIDHAHSRLDGLDQRVTKLETSEAVNAERMNYIHGSLNSINANINKVVWLIISSLLLGVIAFIVKGGLTIGQ</sequence>
<keyword evidence="1" id="KW-0812">Transmembrane</keyword>
<evidence type="ECO:0000313" key="3">
    <source>
        <dbReference type="Proteomes" id="UP000286594"/>
    </source>
</evidence>
<accession>A0A443LN87</accession>
<protein>
    <recommendedName>
        <fullName evidence="4">Hemolysin XhlA</fullName>
    </recommendedName>
</protein>
<reference evidence="2 3" key="1">
    <citation type="submission" date="2019-01" db="EMBL/GenBank/DDBJ databases">
        <title>Sinorhodobacter populi sp. nov. isolated from the symptomatic bark tissue of Populus euramericana canker.</title>
        <authorList>
            <person name="Xu G."/>
        </authorList>
    </citation>
    <scope>NUCLEOTIDE SEQUENCE [LARGE SCALE GENOMIC DNA]</scope>
    <source>
        <strain evidence="2 3">CCTCC AB2012026</strain>
    </source>
</reference>
<keyword evidence="1" id="KW-0472">Membrane</keyword>
<feature type="transmembrane region" description="Helical" evidence="1">
    <location>
        <begin position="59"/>
        <end position="80"/>
    </location>
</feature>
<dbReference type="RefSeq" id="WP_128148173.1">
    <property type="nucleotide sequence ID" value="NZ_SAVB01000006.1"/>
</dbReference>
<dbReference type="Proteomes" id="UP000286594">
    <property type="component" value="Unassembled WGS sequence"/>
</dbReference>
<evidence type="ECO:0000256" key="1">
    <source>
        <dbReference type="SAM" id="Phobius"/>
    </source>
</evidence>